<sequence length="385" mass="45206">MEKRNLIKLYNLPEKVSFCKKCTVSNQRPRITFDEHGVCSACNFAEYKKTKIDWKQREKELIELCRKHKKDNGGYDVIVPCSGGKDGGFVAHQLKYKYGMNPLTVTWAPLKATEIGRKNLDNFIASGFDNVLGTPNGKVTRKLTNLAFKYLGDPFQPFIYGQTNYPMHMAIKHNVSLIMYGENGEVEYGGDMKNAFKPNREIQDHDKHYFSGLPPEFWKEHGISEQDLRPFMAPTYEDIIKNRTEIHFLGYYKFWDPQENFYYCQENTGFVPNSERSEGTYSKYASLDDRIDGFHYYLGYIKFGIGRTTSDTAHEIRDHKITREEGIALVKRYDGEFPKKYYQEFLEYCSITEEEFNEVVDNWRSDHIWEKKSGEWSLKYKVWQS</sequence>
<accession>M3GU30</accession>
<dbReference type="Proteomes" id="UP000011770">
    <property type="component" value="Unassembled WGS sequence"/>
</dbReference>
<protein>
    <submittedName>
        <fullName evidence="1">N-acetyl sugar amidotransferase</fullName>
        <ecNumber evidence="1">6.3.4.-</ecNumber>
    </submittedName>
</protein>
<name>M3GU30_9LEPT</name>
<dbReference type="AlphaFoldDB" id="M3GU30"/>
<dbReference type="GO" id="GO:0016874">
    <property type="term" value="F:ligase activity"/>
    <property type="evidence" value="ECO:0007669"/>
    <property type="project" value="UniProtKB-KW"/>
</dbReference>
<comment type="caution">
    <text evidence="1">The sequence shown here is derived from an EMBL/GenBank/DDBJ whole genome shotgun (WGS) entry which is preliminary data.</text>
</comment>
<dbReference type="SUPFAM" id="SSF52402">
    <property type="entry name" value="Adenine nucleotide alpha hydrolases-like"/>
    <property type="match status" value="1"/>
</dbReference>
<dbReference type="GO" id="GO:0016740">
    <property type="term" value="F:transferase activity"/>
    <property type="evidence" value="ECO:0007669"/>
    <property type="project" value="UniProtKB-KW"/>
</dbReference>
<keyword evidence="1" id="KW-0436">Ligase</keyword>
<evidence type="ECO:0000313" key="1">
    <source>
        <dbReference type="EMBL" id="EMF80426.1"/>
    </source>
</evidence>
<evidence type="ECO:0000313" key="2">
    <source>
        <dbReference type="Proteomes" id="UP000011770"/>
    </source>
</evidence>
<dbReference type="NCBIfam" id="TIGR03573">
    <property type="entry name" value="WbuX"/>
    <property type="match status" value="1"/>
</dbReference>
<organism evidence="1 2">
    <name type="scientific">Leptospira weilii serovar Topaz str. LT2116</name>
    <dbReference type="NCBI Taxonomy" id="1088540"/>
    <lineage>
        <taxon>Bacteria</taxon>
        <taxon>Pseudomonadati</taxon>
        <taxon>Spirochaetota</taxon>
        <taxon>Spirochaetia</taxon>
        <taxon>Leptospirales</taxon>
        <taxon>Leptospiraceae</taxon>
        <taxon>Leptospira</taxon>
    </lineage>
</organism>
<dbReference type="EC" id="6.3.4.-" evidence="1"/>
<dbReference type="InterPro" id="IPR014729">
    <property type="entry name" value="Rossmann-like_a/b/a_fold"/>
</dbReference>
<dbReference type="Gene3D" id="3.40.50.620">
    <property type="entry name" value="HUPs"/>
    <property type="match status" value="1"/>
</dbReference>
<keyword evidence="1" id="KW-0808">Transferase</keyword>
<gene>
    <name evidence="1" type="ORF">LEP1GSC188_4658</name>
</gene>
<reference evidence="1 2" key="1">
    <citation type="submission" date="2013-01" db="EMBL/GenBank/DDBJ databases">
        <authorList>
            <person name="Harkins D.M."/>
            <person name="Durkin A.S."/>
            <person name="Brinkac L.M."/>
            <person name="Haft D.H."/>
            <person name="Selengut J.D."/>
            <person name="Sanka R."/>
            <person name="DePew J."/>
            <person name="Purushe J."/>
            <person name="Tulsiani S.M."/>
            <person name="Graham G.C."/>
            <person name="Burns M.-A."/>
            <person name="Dohnt M.F."/>
            <person name="Smythe L.D."/>
            <person name="McKay D.B."/>
            <person name="Craig S.B."/>
            <person name="Vinetz J.M."/>
            <person name="Sutton G.G."/>
            <person name="Nierman W.C."/>
            <person name="Fouts D.E."/>
        </authorList>
    </citation>
    <scope>NUCLEOTIDE SEQUENCE [LARGE SCALE GENOMIC DNA]</scope>
    <source>
        <strain evidence="1 2">LT2116</strain>
    </source>
</reference>
<proteinExistence type="predicted"/>
<dbReference type="InterPro" id="IPR020022">
    <property type="entry name" value="N-acetyl_sugar_amidoTrfase"/>
</dbReference>
<dbReference type="EMBL" id="AHOR02000057">
    <property type="protein sequence ID" value="EMF80426.1"/>
    <property type="molecule type" value="Genomic_DNA"/>
</dbReference>